<keyword evidence="11" id="KW-1185">Reference proteome</keyword>
<evidence type="ECO:0000313" key="11">
    <source>
        <dbReference type="Proteomes" id="UP000219452"/>
    </source>
</evidence>
<dbReference type="Gene3D" id="2.40.170.20">
    <property type="entry name" value="TonB-dependent receptor, beta-barrel domain"/>
    <property type="match status" value="1"/>
</dbReference>
<evidence type="ECO:0000256" key="5">
    <source>
        <dbReference type="ARBA" id="ARBA00023136"/>
    </source>
</evidence>
<dbReference type="SUPFAM" id="SSF56935">
    <property type="entry name" value="Porins"/>
    <property type="match status" value="1"/>
</dbReference>
<evidence type="ECO:0000256" key="7">
    <source>
        <dbReference type="PROSITE-ProRule" id="PRU01360"/>
    </source>
</evidence>
<dbReference type="InterPro" id="IPR012910">
    <property type="entry name" value="Plug_dom"/>
</dbReference>
<dbReference type="Gene3D" id="2.60.40.1120">
    <property type="entry name" value="Carboxypeptidase-like, regulatory domain"/>
    <property type="match status" value="1"/>
</dbReference>
<feature type="signal peptide" evidence="8">
    <location>
        <begin position="1"/>
        <end position="20"/>
    </location>
</feature>
<dbReference type="InterPro" id="IPR039426">
    <property type="entry name" value="TonB-dep_rcpt-like"/>
</dbReference>
<dbReference type="RefSeq" id="WP_097131467.1">
    <property type="nucleotide sequence ID" value="NZ_OCNH01000008.1"/>
</dbReference>
<dbReference type="AlphaFoldDB" id="A0A286GT39"/>
<dbReference type="GO" id="GO:0009279">
    <property type="term" value="C:cell outer membrane"/>
    <property type="evidence" value="ECO:0007669"/>
    <property type="project" value="UniProtKB-SubCell"/>
</dbReference>
<dbReference type="SUPFAM" id="SSF49464">
    <property type="entry name" value="Carboxypeptidase regulatory domain-like"/>
    <property type="match status" value="1"/>
</dbReference>
<sequence length="1071" mass="116678">MRKFLLTQFVLCLFALPLLAQDIAISGKVTSSEDGSVLPGVNITVKGTSRGTSTNAEGTFQLNAPANSRLVFSFIGFTTQEIAIGNRTNISVNLAPDASQLQEVVVTALGISRDKKALNYAVQDLKADKLNFARDQNVGNALAGKIAGVQVLGQSGAKFGNPNIRIRGVNSLSGGDPLYVVDGTPTDISQVNMDDVENLTVLKGPSATALYGNRASAGVIVITTKRAKAGETRLDINHSTTLDMVALLPKYQNEYGGGYSQAWETFQFDPSIHPAAWSSFNGQKILDYSADESWGPRLDGSPHRSAFSWQQGPEFGQLTPFSPQPNNVRDFFEKPISNNTNIAFSRGTEAFQSRISYTHIINNGIIPNSSQSRDYISSKNAIKFAEKLTANLNINYTSTNTKNQPADRYGSSGGTGVSNNLFGVSNSTLNGYNQTIGMFNQWFQRQLRMEDLRNYKNPDGTFRSWNIGGPLEAAPKYWDSPYTQAYENTNTNRSDRLFGDIGLTYQFTPALKASATVRRDQNAYYQQGRVAIGTLNEGGKGGFSTLNTNSRENNYELLVNYNENFKDLSVVANAGGNIRYNRTDGLFQATVGGLSAPGFYNIAASIDRPLANNYLYERQVNSVFGNVSVGFRDFVFVEASIRNDWSSTLPKANNAYLYPSVSAGVILTELLPKSQVLSYAKVRAGYAQVGTDVDPYRTALAYSAGQPYGNSSTAFLPGTLPNANLKPGLSSSYEGGIDLKFLNNRIGLEFTAYQNNNNNQIIPLPVAATSGYTNAVVNAGLIRTSGLELHIYANPIRSANGFNWEFDINADRNRSQVIELASGLTNYQIDGPQWRTLTLNARTGTDGSPRDWGTLVGQGIQKDANGRPMVYGSGANAGLYIKQDNVELGSVLPKFKGGWLNTFSYKNVTLRVNTDFVVGGKFFSTTKMFNAYSGLAAETAGLNELGNPLRDDPASGGGVLLDGVTEEGKQNTVRVDAQNLYENWLFALNERWIYDKTYVKLREVAFGYNLPKQLLGKWLKSANISLIARNPVLIYSAIGGGIDISESETIWYEGGQLPPVRSFGVNVRLGL</sequence>
<evidence type="ECO:0000256" key="4">
    <source>
        <dbReference type="ARBA" id="ARBA00022692"/>
    </source>
</evidence>
<comment type="subcellular location">
    <subcellularLocation>
        <location evidence="1 7">Cell outer membrane</location>
        <topology evidence="1 7">Multi-pass membrane protein</topology>
    </subcellularLocation>
</comment>
<feature type="chain" id="PRO_5013239193" evidence="8">
    <location>
        <begin position="21"/>
        <end position="1071"/>
    </location>
</feature>
<keyword evidence="5 7" id="KW-0472">Membrane</keyword>
<dbReference type="EMBL" id="OCNH01000008">
    <property type="protein sequence ID" value="SOD98703.1"/>
    <property type="molecule type" value="Genomic_DNA"/>
</dbReference>
<dbReference type="Gene3D" id="2.170.130.10">
    <property type="entry name" value="TonB-dependent receptor, plug domain"/>
    <property type="match status" value="1"/>
</dbReference>
<evidence type="ECO:0000256" key="6">
    <source>
        <dbReference type="ARBA" id="ARBA00023237"/>
    </source>
</evidence>
<dbReference type="InterPro" id="IPR008969">
    <property type="entry name" value="CarboxyPept-like_regulatory"/>
</dbReference>
<dbReference type="PROSITE" id="PS52016">
    <property type="entry name" value="TONB_DEPENDENT_REC_3"/>
    <property type="match status" value="1"/>
</dbReference>
<comment type="similarity">
    <text evidence="7">Belongs to the TonB-dependent receptor family.</text>
</comment>
<evidence type="ECO:0000313" key="10">
    <source>
        <dbReference type="EMBL" id="SOD98703.1"/>
    </source>
</evidence>
<dbReference type="InterPro" id="IPR023997">
    <property type="entry name" value="TonB-dep_OMP_SusC/RagA_CS"/>
</dbReference>
<protein>
    <submittedName>
        <fullName evidence="10">TonB-linked outer membrane protein, SusC/RagA family</fullName>
    </submittedName>
</protein>
<dbReference type="Proteomes" id="UP000219452">
    <property type="component" value="Unassembled WGS sequence"/>
</dbReference>
<evidence type="ECO:0000259" key="9">
    <source>
        <dbReference type="Pfam" id="PF07715"/>
    </source>
</evidence>
<evidence type="ECO:0000256" key="8">
    <source>
        <dbReference type="SAM" id="SignalP"/>
    </source>
</evidence>
<dbReference type="Pfam" id="PF13715">
    <property type="entry name" value="CarbopepD_reg_2"/>
    <property type="match status" value="1"/>
</dbReference>
<dbReference type="Pfam" id="PF07715">
    <property type="entry name" value="Plug"/>
    <property type="match status" value="1"/>
</dbReference>
<organism evidence="10 11">
    <name type="scientific">Spirosoma fluviale</name>
    <dbReference type="NCBI Taxonomy" id="1597977"/>
    <lineage>
        <taxon>Bacteria</taxon>
        <taxon>Pseudomonadati</taxon>
        <taxon>Bacteroidota</taxon>
        <taxon>Cytophagia</taxon>
        <taxon>Cytophagales</taxon>
        <taxon>Cytophagaceae</taxon>
        <taxon>Spirosoma</taxon>
    </lineage>
</organism>
<dbReference type="OrthoDB" id="9768177at2"/>
<accession>A0A286GT39</accession>
<evidence type="ECO:0000256" key="1">
    <source>
        <dbReference type="ARBA" id="ARBA00004571"/>
    </source>
</evidence>
<dbReference type="InterPro" id="IPR037066">
    <property type="entry name" value="Plug_dom_sf"/>
</dbReference>
<feature type="domain" description="TonB-dependent receptor plug" evidence="9">
    <location>
        <begin position="115"/>
        <end position="219"/>
    </location>
</feature>
<dbReference type="InterPro" id="IPR036942">
    <property type="entry name" value="Beta-barrel_TonB_sf"/>
</dbReference>
<keyword evidence="3 7" id="KW-1134">Transmembrane beta strand</keyword>
<evidence type="ECO:0000256" key="3">
    <source>
        <dbReference type="ARBA" id="ARBA00022452"/>
    </source>
</evidence>
<name>A0A286GT39_9BACT</name>
<keyword evidence="8" id="KW-0732">Signal</keyword>
<reference evidence="11" key="1">
    <citation type="submission" date="2017-09" db="EMBL/GenBank/DDBJ databases">
        <authorList>
            <person name="Varghese N."/>
            <person name="Submissions S."/>
        </authorList>
    </citation>
    <scope>NUCLEOTIDE SEQUENCE [LARGE SCALE GENOMIC DNA]</scope>
    <source>
        <strain evidence="11">DSM 29961</strain>
    </source>
</reference>
<dbReference type="NCBIfam" id="TIGR04057">
    <property type="entry name" value="SusC_RagA_signa"/>
    <property type="match status" value="1"/>
</dbReference>
<gene>
    <name evidence="10" type="ORF">SAMN06269250_6198</name>
</gene>
<evidence type="ECO:0000256" key="2">
    <source>
        <dbReference type="ARBA" id="ARBA00022448"/>
    </source>
</evidence>
<keyword evidence="6 7" id="KW-0998">Cell outer membrane</keyword>
<dbReference type="NCBIfam" id="TIGR04056">
    <property type="entry name" value="OMP_RagA_SusC"/>
    <property type="match status" value="1"/>
</dbReference>
<keyword evidence="4 7" id="KW-0812">Transmembrane</keyword>
<proteinExistence type="inferred from homology"/>
<dbReference type="InterPro" id="IPR023996">
    <property type="entry name" value="TonB-dep_OMP_SusC/RagA"/>
</dbReference>
<keyword evidence="2 7" id="KW-0813">Transport</keyword>